<evidence type="ECO:0000259" key="5">
    <source>
        <dbReference type="PROSITE" id="PS51178"/>
    </source>
</evidence>
<dbReference type="EMBL" id="CP001841">
    <property type="protein sequence ID" value="AEF83143.1"/>
    <property type="molecule type" value="Genomic_DNA"/>
</dbReference>
<evidence type="ECO:0000313" key="6">
    <source>
        <dbReference type="EMBL" id="AEF83143.1"/>
    </source>
</evidence>
<dbReference type="InterPro" id="IPR012338">
    <property type="entry name" value="Beta-lactam/transpept-like"/>
</dbReference>
<dbReference type="SUPFAM" id="SSF54184">
    <property type="entry name" value="Penicillin-binding protein 2x (pbp-2x), c-terminal domain"/>
    <property type="match status" value="1"/>
</dbReference>
<name>F5Y6U5_LEAAZ</name>
<keyword evidence="4" id="KW-0812">Transmembrane</keyword>
<dbReference type="eggNOG" id="COG0768">
    <property type="taxonomic scope" value="Bacteria"/>
</dbReference>
<dbReference type="KEGG" id="taz:TREAZ_3614"/>
<dbReference type="InParanoid" id="F5Y6U5"/>
<dbReference type="FunCoup" id="F5Y6U5">
    <property type="interactions" value="312"/>
</dbReference>
<gene>
    <name evidence="6" type="ordered locus">TREAZ_3614</name>
</gene>
<dbReference type="SUPFAM" id="SSF56601">
    <property type="entry name" value="beta-lactamase/transpeptidase-like"/>
    <property type="match status" value="1"/>
</dbReference>
<dbReference type="InterPro" id="IPR001460">
    <property type="entry name" value="PCN-bd_Tpept"/>
</dbReference>
<dbReference type="GO" id="GO:0008658">
    <property type="term" value="F:penicillin binding"/>
    <property type="evidence" value="ECO:0007669"/>
    <property type="project" value="InterPro"/>
</dbReference>
<reference evidence="6 7" key="2">
    <citation type="journal article" date="2011" name="ISME J.">
        <title>RNA-seq reveals cooperative metabolic interactions between two termite-gut spirochete species in co-culture.</title>
        <authorList>
            <person name="Rosenthal A.Z."/>
            <person name="Matson E.G."/>
            <person name="Eldar A."/>
            <person name="Leadbetter J.R."/>
        </authorList>
    </citation>
    <scope>NUCLEOTIDE SEQUENCE [LARGE SCALE GENOMIC DNA]</scope>
    <source>
        <strain evidence="7">ATCC BAA-888 / DSM 13862 / ZAS-9</strain>
    </source>
</reference>
<organism evidence="6 7">
    <name type="scientific">Leadbettera azotonutricia (strain ATCC BAA-888 / DSM 13862 / ZAS-9)</name>
    <name type="common">Treponema azotonutricium</name>
    <dbReference type="NCBI Taxonomy" id="545695"/>
    <lineage>
        <taxon>Bacteria</taxon>
        <taxon>Pseudomonadati</taxon>
        <taxon>Spirochaetota</taxon>
        <taxon>Spirochaetia</taxon>
        <taxon>Spirochaetales</taxon>
        <taxon>Breznakiellaceae</taxon>
        <taxon>Leadbettera</taxon>
    </lineage>
</organism>
<keyword evidence="2" id="KW-0378">Hydrolase</keyword>
<keyword evidence="3 4" id="KW-0472">Membrane</keyword>
<dbReference type="STRING" id="545695.TREAZ_3614"/>
<reference evidence="7" key="1">
    <citation type="submission" date="2009-12" db="EMBL/GenBank/DDBJ databases">
        <title>Complete sequence of Treponema azotonutricium strain ZAS-9.</title>
        <authorList>
            <person name="Tetu S.G."/>
            <person name="Matson E."/>
            <person name="Ren Q."/>
            <person name="Seshadri R."/>
            <person name="Elbourne L."/>
            <person name="Hassan K.A."/>
            <person name="Durkin A."/>
            <person name="Radune D."/>
            <person name="Mohamoud Y."/>
            <person name="Shay R."/>
            <person name="Jin S."/>
            <person name="Zhang X."/>
            <person name="Lucey K."/>
            <person name="Ballor N.R."/>
            <person name="Ottesen E."/>
            <person name="Rosenthal R."/>
            <person name="Allen A."/>
            <person name="Leadbetter J.R."/>
            <person name="Paulsen I.T."/>
        </authorList>
    </citation>
    <scope>NUCLEOTIDE SEQUENCE [LARGE SCALE GENOMIC DNA]</scope>
    <source>
        <strain evidence="7">ATCC BAA-888 / DSM 13862 / ZAS-9</strain>
    </source>
</reference>
<evidence type="ECO:0000256" key="4">
    <source>
        <dbReference type="SAM" id="Phobius"/>
    </source>
</evidence>
<keyword evidence="7" id="KW-1185">Reference proteome</keyword>
<dbReference type="Pfam" id="PF03717">
    <property type="entry name" value="PBP_dimer"/>
    <property type="match status" value="1"/>
</dbReference>
<accession>F5Y6U5</accession>
<dbReference type="Gene3D" id="3.30.450.330">
    <property type="match status" value="1"/>
</dbReference>
<dbReference type="GO" id="GO:0004180">
    <property type="term" value="F:carboxypeptidase activity"/>
    <property type="evidence" value="ECO:0007669"/>
    <property type="project" value="UniProtKB-KW"/>
</dbReference>
<evidence type="ECO:0000256" key="1">
    <source>
        <dbReference type="ARBA" id="ARBA00004370"/>
    </source>
</evidence>
<dbReference type="InterPro" id="IPR005543">
    <property type="entry name" value="PASTA_dom"/>
</dbReference>
<feature type="domain" description="PASTA" evidence="5">
    <location>
        <begin position="567"/>
        <end position="622"/>
    </location>
</feature>
<dbReference type="CDD" id="cd06575">
    <property type="entry name" value="PASTA_Pbp2x-like_2"/>
    <property type="match status" value="1"/>
</dbReference>
<dbReference type="InterPro" id="IPR036138">
    <property type="entry name" value="PBP_dimer_sf"/>
</dbReference>
<evidence type="ECO:0000256" key="2">
    <source>
        <dbReference type="ARBA" id="ARBA00022645"/>
    </source>
</evidence>
<proteinExistence type="predicted"/>
<dbReference type="Gene3D" id="3.40.710.10">
    <property type="entry name" value="DD-peptidase/beta-lactamase superfamily"/>
    <property type="match status" value="1"/>
</dbReference>
<dbReference type="OrthoDB" id="9770103at2"/>
<keyword evidence="2" id="KW-0645">Protease</keyword>
<dbReference type="PANTHER" id="PTHR30627">
    <property type="entry name" value="PEPTIDOGLYCAN D,D-TRANSPEPTIDASE"/>
    <property type="match status" value="1"/>
</dbReference>
<dbReference type="PROSITE" id="PS51178">
    <property type="entry name" value="PASTA"/>
    <property type="match status" value="1"/>
</dbReference>
<dbReference type="Gene3D" id="3.90.1310.10">
    <property type="entry name" value="Penicillin-binding protein 2a (Domain 2)"/>
    <property type="match status" value="1"/>
</dbReference>
<dbReference type="Pfam" id="PF00905">
    <property type="entry name" value="Transpeptidase"/>
    <property type="match status" value="1"/>
</dbReference>
<dbReference type="AlphaFoldDB" id="F5Y6U5"/>
<dbReference type="GO" id="GO:0071555">
    <property type="term" value="P:cell wall organization"/>
    <property type="evidence" value="ECO:0007669"/>
    <property type="project" value="TreeGrafter"/>
</dbReference>
<dbReference type="InterPro" id="IPR005311">
    <property type="entry name" value="PBP_dimer"/>
</dbReference>
<protein>
    <submittedName>
        <fullName evidence="6">Penicillin-binding protein</fullName>
    </submittedName>
</protein>
<dbReference type="Proteomes" id="UP000009222">
    <property type="component" value="Chromosome"/>
</dbReference>
<keyword evidence="2" id="KW-0121">Carboxypeptidase</keyword>
<keyword evidence="4" id="KW-1133">Transmembrane helix</keyword>
<dbReference type="PANTHER" id="PTHR30627:SF1">
    <property type="entry name" value="PEPTIDOGLYCAN D,D-TRANSPEPTIDASE FTSI"/>
    <property type="match status" value="1"/>
</dbReference>
<dbReference type="Pfam" id="PF03793">
    <property type="entry name" value="PASTA"/>
    <property type="match status" value="1"/>
</dbReference>
<dbReference type="GO" id="GO:0005886">
    <property type="term" value="C:plasma membrane"/>
    <property type="evidence" value="ECO:0007669"/>
    <property type="project" value="TreeGrafter"/>
</dbReference>
<dbReference type="InterPro" id="IPR050515">
    <property type="entry name" value="Beta-lactam/transpept"/>
</dbReference>
<dbReference type="RefSeq" id="WP_015711966.1">
    <property type="nucleotide sequence ID" value="NC_015577.1"/>
</dbReference>
<feature type="transmembrane region" description="Helical" evidence="4">
    <location>
        <begin position="12"/>
        <end position="32"/>
    </location>
</feature>
<dbReference type="HOGENOM" id="CLU_009289_6_0_12"/>
<dbReference type="SUPFAM" id="SSF56519">
    <property type="entry name" value="Penicillin binding protein dimerisation domain"/>
    <property type="match status" value="1"/>
</dbReference>
<sequence length="622" mass="67101">MSEQNRFSGKRRLVFFIVLGALALCVLGRYAYLMLGKEEEGGGARTAINAGRGPILDRNGRLLAFETRLGNITLWRPEMKNSAELSTELAPLLETSPVDIRERIENSPSDFVYLKKRVEGSTLTLIEDAIAEKKLQGVGIEPIVGRIYPERNLAAQIIGFTGDEGMGLEGIEFAFENELAPSTGGTRRSGNQVFLTIDINVQHILESIAGQIMKDSRAESVMFLAMDPRSGDILGSASLPGFDPNDFRNSGENTRRNNPATWPYEPGSVFKVFSLSALMDSGAISGNTIFTCNGHYERVSSRGERTIIRCLAAHGRVSARDIIVYSCNTGAAYAADRIGTDPFYALLKDYGFGARTGIGLPGETAGLLRSTERWSDRTKPTIAMGQEIGVSALQMLQAASAVANDGIMKPPRIVSRIVSADGKISREYPSGESRRVLKAETARAMRSYMTDVTSSIGTGWRANVEDLSLAVKTGTAEIIDPQTGSYSTTDFIASCVALLPAEAPSLILYLVIVKPQGEILGGRIAAPQIREAAEALINYLGIPRGRNPQIAHSGAVSIPAVPYPAVNETVPDFTGISKRQLLPLLLRDDLTFQISGDGWVARQSPAPGTPLAADTVIVLEFE</sequence>
<evidence type="ECO:0000313" key="7">
    <source>
        <dbReference type="Proteomes" id="UP000009222"/>
    </source>
</evidence>
<comment type="subcellular location">
    <subcellularLocation>
        <location evidence="1">Membrane</location>
    </subcellularLocation>
</comment>
<evidence type="ECO:0000256" key="3">
    <source>
        <dbReference type="ARBA" id="ARBA00023136"/>
    </source>
</evidence>